<dbReference type="Proteomes" id="UP001501470">
    <property type="component" value="Unassembled WGS sequence"/>
</dbReference>
<comment type="caution">
    <text evidence="1">The sequence shown here is derived from an EMBL/GenBank/DDBJ whole genome shotgun (WGS) entry which is preliminary data.</text>
</comment>
<sequence length="130" mass="14803">MQAQREEARHREALVGEVARVGQAGRQRGRRLEVRHRSTMRVDSPGGYCRTRPLRFRLRRMYWQRPPLWFRLRQVYGHCLPLRSAGPSGGCWLRLSGSSGGYCSGGTSRSVSSAMSSHGTAWTWSAWAIR</sequence>
<reference evidence="2" key="1">
    <citation type="journal article" date="2019" name="Int. J. Syst. Evol. Microbiol.">
        <title>The Global Catalogue of Microorganisms (GCM) 10K type strain sequencing project: providing services to taxonomists for standard genome sequencing and annotation.</title>
        <authorList>
            <consortium name="The Broad Institute Genomics Platform"/>
            <consortium name="The Broad Institute Genome Sequencing Center for Infectious Disease"/>
            <person name="Wu L."/>
            <person name="Ma J."/>
        </authorList>
    </citation>
    <scope>NUCLEOTIDE SEQUENCE [LARGE SCALE GENOMIC DNA]</scope>
    <source>
        <strain evidence="2">JCM 15933</strain>
    </source>
</reference>
<organism evidence="1 2">
    <name type="scientific">Dactylosporangium maewongense</name>
    <dbReference type="NCBI Taxonomy" id="634393"/>
    <lineage>
        <taxon>Bacteria</taxon>
        <taxon>Bacillati</taxon>
        <taxon>Actinomycetota</taxon>
        <taxon>Actinomycetes</taxon>
        <taxon>Micromonosporales</taxon>
        <taxon>Micromonosporaceae</taxon>
        <taxon>Dactylosporangium</taxon>
    </lineage>
</organism>
<accession>A0ABP4L826</accession>
<name>A0ABP4L826_9ACTN</name>
<proteinExistence type="predicted"/>
<dbReference type="EMBL" id="BAAAQD010000006">
    <property type="protein sequence ID" value="GAA1516440.1"/>
    <property type="molecule type" value="Genomic_DNA"/>
</dbReference>
<evidence type="ECO:0000313" key="1">
    <source>
        <dbReference type="EMBL" id="GAA1516440.1"/>
    </source>
</evidence>
<keyword evidence="2" id="KW-1185">Reference proteome</keyword>
<evidence type="ECO:0000313" key="2">
    <source>
        <dbReference type="Proteomes" id="UP001501470"/>
    </source>
</evidence>
<gene>
    <name evidence="1" type="ORF">GCM10009827_033980</name>
</gene>
<protein>
    <submittedName>
        <fullName evidence="1">Uncharacterized protein</fullName>
    </submittedName>
</protein>